<dbReference type="Gene3D" id="3.40.50.720">
    <property type="entry name" value="NAD(P)-binding Rossmann-like Domain"/>
    <property type="match status" value="1"/>
</dbReference>
<evidence type="ECO:0000256" key="1">
    <source>
        <dbReference type="ARBA" id="ARBA00004141"/>
    </source>
</evidence>
<dbReference type="InterPro" id="IPR017475">
    <property type="entry name" value="EPS_sugar_tfrase"/>
</dbReference>
<evidence type="ECO:0000256" key="5">
    <source>
        <dbReference type="ARBA" id="ARBA00022989"/>
    </source>
</evidence>
<dbReference type="InterPro" id="IPR003362">
    <property type="entry name" value="Bact_transf"/>
</dbReference>
<sequence>MALQTTSTPARTAAPSPTPADPEQSAFLRRIRRDPGHSLVTVVIDVLAASVAVAIGSVWAATTQPDHPPFWALWFFVPNMVMAFALQQMYRRQLRRNFLDELAPVQTALAVAAVLTLAYIVTFITQASQTGITTTKVWVCGVVLVTGGRFVRTVVQRNLRTRRGSLSPTLVVGDGPIAHQLIARMQDMPEYGLRPVGILAAAPLRVAGSGPAGDAVSPDIPRLGPPRAIADAIAATAAEEVIIAADDIDDDQLARVVRAAHRWGIRAWVLPRAHDAVGARARIDHLGGVPLLILPRVNPRSWQFAVKHGFDRVAGAMGLLLISPIFLTLMLLVKLSSPGPIFFSQERVGRNGRPFGCLKFRSMRPPTEADAAFELKAGAAPGGVEGVDRRTKIGKIMRSTSMDELPQLINVVRGDMSLVGPRPERPEFVELFEMQIRRYGERHRVKAGVTGWAQVHGLRGQTSIADRAEWDNYYIENWSIALDLKIIALTFLTLMHRAE</sequence>
<evidence type="ECO:0000256" key="2">
    <source>
        <dbReference type="ARBA" id="ARBA00006464"/>
    </source>
</evidence>
<feature type="transmembrane region" description="Helical" evidence="8">
    <location>
        <begin position="39"/>
        <end position="59"/>
    </location>
</feature>
<keyword evidence="3 10" id="KW-0808">Transferase</keyword>
<comment type="subcellular location">
    <subcellularLocation>
        <location evidence="1">Membrane</location>
        <topology evidence="1">Multi-pass membrane protein</topology>
    </subcellularLocation>
</comment>
<dbReference type="EC" id="2.7.8.-" evidence="10"/>
<keyword evidence="6 8" id="KW-0472">Membrane</keyword>
<keyword evidence="11" id="KW-1185">Reference proteome</keyword>
<evidence type="ECO:0000259" key="9">
    <source>
        <dbReference type="Pfam" id="PF02397"/>
    </source>
</evidence>
<evidence type="ECO:0000313" key="10">
    <source>
        <dbReference type="EMBL" id="MFD0924486.1"/>
    </source>
</evidence>
<evidence type="ECO:0000256" key="4">
    <source>
        <dbReference type="ARBA" id="ARBA00022692"/>
    </source>
</evidence>
<evidence type="ECO:0000256" key="8">
    <source>
        <dbReference type="SAM" id="Phobius"/>
    </source>
</evidence>
<dbReference type="EMBL" id="JBHTIL010000001">
    <property type="protein sequence ID" value="MFD0924486.1"/>
    <property type="molecule type" value="Genomic_DNA"/>
</dbReference>
<protein>
    <submittedName>
        <fullName evidence="10">Sugar transferase</fullName>
        <ecNumber evidence="10">2.7.8.-</ecNumber>
    </submittedName>
</protein>
<keyword evidence="4 8" id="KW-0812">Transmembrane</keyword>
<feature type="compositionally biased region" description="Low complexity" evidence="7">
    <location>
        <begin position="1"/>
        <end position="15"/>
    </location>
</feature>
<feature type="transmembrane region" description="Helical" evidence="8">
    <location>
        <begin position="71"/>
        <end position="90"/>
    </location>
</feature>
<dbReference type="PANTHER" id="PTHR30576:SF0">
    <property type="entry name" value="UNDECAPRENYL-PHOSPHATE N-ACETYLGALACTOSAMINYL 1-PHOSPHATE TRANSFERASE-RELATED"/>
    <property type="match status" value="1"/>
</dbReference>
<feature type="transmembrane region" description="Helical" evidence="8">
    <location>
        <begin position="313"/>
        <end position="333"/>
    </location>
</feature>
<evidence type="ECO:0000256" key="7">
    <source>
        <dbReference type="SAM" id="MobiDB-lite"/>
    </source>
</evidence>
<gene>
    <name evidence="10" type="ORF">ACFQ04_01925</name>
</gene>
<comment type="similarity">
    <text evidence="2">Belongs to the bacterial sugar transferase family.</text>
</comment>
<name>A0ABW3G1L8_9NOCA</name>
<keyword evidence="5 8" id="KW-1133">Transmembrane helix</keyword>
<evidence type="ECO:0000256" key="6">
    <source>
        <dbReference type="ARBA" id="ARBA00023136"/>
    </source>
</evidence>
<feature type="region of interest" description="Disordered" evidence="7">
    <location>
        <begin position="1"/>
        <end position="23"/>
    </location>
</feature>
<evidence type="ECO:0000313" key="11">
    <source>
        <dbReference type="Proteomes" id="UP001597068"/>
    </source>
</evidence>
<dbReference type="GO" id="GO:0016740">
    <property type="term" value="F:transferase activity"/>
    <property type="evidence" value="ECO:0007669"/>
    <property type="project" value="UniProtKB-KW"/>
</dbReference>
<dbReference type="RefSeq" id="WP_253647484.1">
    <property type="nucleotide sequence ID" value="NZ_BAAAMO010000002.1"/>
</dbReference>
<dbReference type="NCBIfam" id="TIGR03025">
    <property type="entry name" value="EPS_sugtrans"/>
    <property type="match status" value="1"/>
</dbReference>
<feature type="transmembrane region" description="Helical" evidence="8">
    <location>
        <begin position="136"/>
        <end position="155"/>
    </location>
</feature>
<organism evidence="10 11">
    <name type="scientific">Williamsia deligens</name>
    <dbReference type="NCBI Taxonomy" id="321325"/>
    <lineage>
        <taxon>Bacteria</taxon>
        <taxon>Bacillati</taxon>
        <taxon>Actinomycetota</taxon>
        <taxon>Actinomycetes</taxon>
        <taxon>Mycobacteriales</taxon>
        <taxon>Nocardiaceae</taxon>
        <taxon>Williamsia</taxon>
    </lineage>
</organism>
<proteinExistence type="inferred from homology"/>
<feature type="transmembrane region" description="Helical" evidence="8">
    <location>
        <begin position="102"/>
        <end position="124"/>
    </location>
</feature>
<feature type="domain" description="Bacterial sugar transferase" evidence="9">
    <location>
        <begin position="307"/>
        <end position="495"/>
    </location>
</feature>
<dbReference type="PANTHER" id="PTHR30576">
    <property type="entry name" value="COLANIC BIOSYNTHESIS UDP-GLUCOSE LIPID CARRIER TRANSFERASE"/>
    <property type="match status" value="1"/>
</dbReference>
<dbReference type="Pfam" id="PF02397">
    <property type="entry name" value="Bac_transf"/>
    <property type="match status" value="1"/>
</dbReference>
<dbReference type="Proteomes" id="UP001597068">
    <property type="component" value="Unassembled WGS sequence"/>
</dbReference>
<comment type="caution">
    <text evidence="10">The sequence shown here is derived from an EMBL/GenBank/DDBJ whole genome shotgun (WGS) entry which is preliminary data.</text>
</comment>
<accession>A0ABW3G1L8</accession>
<evidence type="ECO:0000256" key="3">
    <source>
        <dbReference type="ARBA" id="ARBA00022679"/>
    </source>
</evidence>
<reference evidence="11" key="1">
    <citation type="journal article" date="2019" name="Int. J. Syst. Evol. Microbiol.">
        <title>The Global Catalogue of Microorganisms (GCM) 10K type strain sequencing project: providing services to taxonomists for standard genome sequencing and annotation.</title>
        <authorList>
            <consortium name="The Broad Institute Genomics Platform"/>
            <consortium name="The Broad Institute Genome Sequencing Center for Infectious Disease"/>
            <person name="Wu L."/>
            <person name="Ma J."/>
        </authorList>
    </citation>
    <scope>NUCLEOTIDE SEQUENCE [LARGE SCALE GENOMIC DNA]</scope>
    <source>
        <strain evidence="11">CCUG 50873</strain>
    </source>
</reference>